<feature type="domain" description="KIB1-4 beta-propeller" evidence="1">
    <location>
        <begin position="140"/>
        <end position="296"/>
    </location>
</feature>
<dbReference type="InterPro" id="IPR005174">
    <property type="entry name" value="KIB1-4_b-propeller"/>
</dbReference>
<dbReference type="EMBL" id="KD208802">
    <property type="protein sequence ID" value="EMS52329.1"/>
    <property type="molecule type" value="Genomic_DNA"/>
</dbReference>
<gene>
    <name evidence="2" type="ORF">TRIUR3_05879</name>
</gene>
<organism evidence="2">
    <name type="scientific">Triticum urartu</name>
    <name type="common">Red wild einkorn</name>
    <name type="synonym">Crithodium urartu</name>
    <dbReference type="NCBI Taxonomy" id="4572"/>
    <lineage>
        <taxon>Eukaryota</taxon>
        <taxon>Viridiplantae</taxon>
        <taxon>Streptophyta</taxon>
        <taxon>Embryophyta</taxon>
        <taxon>Tracheophyta</taxon>
        <taxon>Spermatophyta</taxon>
        <taxon>Magnoliopsida</taxon>
        <taxon>Liliopsida</taxon>
        <taxon>Poales</taxon>
        <taxon>Poaceae</taxon>
        <taxon>BOP clade</taxon>
        <taxon>Pooideae</taxon>
        <taxon>Triticodae</taxon>
        <taxon>Triticeae</taxon>
        <taxon>Triticinae</taxon>
        <taxon>Triticum</taxon>
    </lineage>
</organism>
<dbReference type="OMA" id="MLQLVEC"/>
<proteinExistence type="predicted"/>
<dbReference type="PANTHER" id="PTHR33165">
    <property type="entry name" value="F-BOX DOMAIN CONTAINING PROTEIN-LIKE-RELATED"/>
    <property type="match status" value="1"/>
</dbReference>
<reference evidence="2" key="1">
    <citation type="journal article" date="2013" name="Nature">
        <title>Draft genome of the wheat A-genome progenitor Triticum urartu.</title>
        <authorList>
            <person name="Ling H.Q."/>
            <person name="Zhao S."/>
            <person name="Liu D."/>
            <person name="Wang J."/>
            <person name="Sun H."/>
            <person name="Zhang C."/>
            <person name="Fan H."/>
            <person name="Li D."/>
            <person name="Dong L."/>
            <person name="Tao Y."/>
            <person name="Gao C."/>
            <person name="Wu H."/>
            <person name="Li Y."/>
            <person name="Cui Y."/>
            <person name="Guo X."/>
            <person name="Zheng S."/>
            <person name="Wang B."/>
            <person name="Yu K."/>
            <person name="Liang Q."/>
            <person name="Yang W."/>
            <person name="Lou X."/>
            <person name="Chen J."/>
            <person name="Feng M."/>
            <person name="Jian J."/>
            <person name="Zhang X."/>
            <person name="Luo G."/>
            <person name="Jiang Y."/>
            <person name="Liu J."/>
            <person name="Wang Z."/>
            <person name="Sha Y."/>
            <person name="Zhang B."/>
            <person name="Wu H."/>
            <person name="Tang D."/>
            <person name="Shen Q."/>
            <person name="Xue P."/>
            <person name="Zou S."/>
            <person name="Wang X."/>
            <person name="Liu X."/>
            <person name="Wang F."/>
            <person name="Yang Y."/>
            <person name="An X."/>
            <person name="Dong Z."/>
            <person name="Zhang K."/>
            <person name="Zhang X."/>
            <person name="Luo M.C."/>
            <person name="Dvorak J."/>
            <person name="Tong Y."/>
            <person name="Wang J."/>
            <person name="Yang H."/>
            <person name="Li Z."/>
            <person name="Wang D."/>
            <person name="Zhang A."/>
            <person name="Wang J."/>
        </authorList>
    </citation>
    <scope>NUCLEOTIDE SEQUENCE</scope>
</reference>
<sequence length="369" mass="40309">MATHQVEPGASLHHGGHSRRLSRRLADPAQSTWASLHTDLLDLIASRVLASDLLDYVRFRAVCLGWRVTTPCPRGRGMVDPCFHPRQWMMFPEGGGLYPGHPALLGYLAKLGCFISDFSKIQDTRFVRAPVSVNLVGTVTMMLALTGLDRVAYASTGDRQWTPMSWKMKHLYSALPFGGSLYVVDGGWGLEPSRINPPEDSNLSSWSVIPPQMVTQCPVKLLRMLQLVECNSELLLVGCDSGHSRIVLFRVADLLNGVTTMQLTSIGDQAVFIGGWNMAVNSKSLPSVQGNSIAVVNEIGGGLAGRGTLPLYDLGSGTWSQVFDGHFLDGPVPRPYSLVLHVATCCQRLYWNSGKILCFNTDVRLGAEE</sequence>
<name>M7ZW24_TRIUA</name>
<evidence type="ECO:0000259" key="1">
    <source>
        <dbReference type="Pfam" id="PF03478"/>
    </source>
</evidence>
<protein>
    <recommendedName>
        <fullName evidence="1">KIB1-4 beta-propeller domain-containing protein</fullName>
    </recommendedName>
</protein>
<dbReference type="AlphaFoldDB" id="M7ZW24"/>
<dbReference type="Pfam" id="PF03478">
    <property type="entry name" value="Beta-prop_KIB1-4"/>
    <property type="match status" value="1"/>
</dbReference>
<accession>M7ZW24</accession>
<evidence type="ECO:0000313" key="2">
    <source>
        <dbReference type="EMBL" id="EMS52329.1"/>
    </source>
</evidence>
<dbReference type="PANTHER" id="PTHR33165:SF67">
    <property type="entry name" value="F-BOX DOMAIN-CONTAINING PROTEIN"/>
    <property type="match status" value="1"/>
</dbReference>
<dbReference type="STRING" id="4572.M7ZW24"/>